<dbReference type="GO" id="GO:0005525">
    <property type="term" value="F:GTP binding"/>
    <property type="evidence" value="ECO:0007669"/>
    <property type="project" value="UniProtKB-KW"/>
</dbReference>
<keyword evidence="3" id="KW-0479">Metal-binding</keyword>
<dbReference type="GO" id="GO:0008270">
    <property type="term" value="F:zinc ion binding"/>
    <property type="evidence" value="ECO:0007669"/>
    <property type="project" value="TreeGrafter"/>
</dbReference>
<dbReference type="AlphaFoldDB" id="A0A7W4IS13"/>
<keyword evidence="7" id="KW-0342">GTP-binding</keyword>
<evidence type="ECO:0000256" key="3">
    <source>
        <dbReference type="ARBA" id="ARBA00022723"/>
    </source>
</evidence>
<evidence type="ECO:0000256" key="9">
    <source>
        <dbReference type="SAM" id="MobiDB-lite"/>
    </source>
</evidence>
<reference evidence="11 12" key="1">
    <citation type="submission" date="2020-04" db="EMBL/GenBank/DDBJ databases">
        <title>Description of novel Gluconacetobacter.</title>
        <authorList>
            <person name="Sombolestani A."/>
        </authorList>
    </citation>
    <scope>NUCLEOTIDE SEQUENCE [LARGE SCALE GENOMIC DNA]</scope>
    <source>
        <strain evidence="11 12">LMG 27801</strain>
    </source>
</reference>
<keyword evidence="2" id="KW-0533">Nickel</keyword>
<evidence type="ECO:0000256" key="7">
    <source>
        <dbReference type="ARBA" id="ARBA00023134"/>
    </source>
</evidence>
<dbReference type="CDD" id="cd05390">
    <property type="entry name" value="HypB"/>
    <property type="match status" value="1"/>
</dbReference>
<evidence type="ECO:0000256" key="2">
    <source>
        <dbReference type="ARBA" id="ARBA00022596"/>
    </source>
</evidence>
<evidence type="ECO:0000256" key="5">
    <source>
        <dbReference type="ARBA" id="ARBA00022801"/>
    </source>
</evidence>
<evidence type="ECO:0000313" key="11">
    <source>
        <dbReference type="EMBL" id="MBB2168009.1"/>
    </source>
</evidence>
<evidence type="ECO:0000256" key="8">
    <source>
        <dbReference type="ARBA" id="ARBA00035238"/>
    </source>
</evidence>
<dbReference type="GO" id="GO:0016151">
    <property type="term" value="F:nickel cation binding"/>
    <property type="evidence" value="ECO:0007669"/>
    <property type="project" value="InterPro"/>
</dbReference>
<evidence type="ECO:0000256" key="6">
    <source>
        <dbReference type="ARBA" id="ARBA00022833"/>
    </source>
</evidence>
<dbReference type="InterPro" id="IPR027417">
    <property type="entry name" value="P-loop_NTPase"/>
</dbReference>
<dbReference type="PANTHER" id="PTHR30134:SF2">
    <property type="entry name" value="HYDROGENASE MATURATION FACTOR HYPB"/>
    <property type="match status" value="1"/>
</dbReference>
<dbReference type="SUPFAM" id="SSF52540">
    <property type="entry name" value="P-loop containing nucleoside triphosphate hydrolases"/>
    <property type="match status" value="1"/>
</dbReference>
<feature type="compositionally biased region" description="Basic and acidic residues" evidence="9">
    <location>
        <begin position="20"/>
        <end position="50"/>
    </location>
</feature>
<dbReference type="PANTHER" id="PTHR30134">
    <property type="entry name" value="HYDROGENASE PROTEIN ASSEMBLY PROTEIN, NICKEL CHAPERONE"/>
    <property type="match status" value="1"/>
</dbReference>
<evidence type="ECO:0000256" key="4">
    <source>
        <dbReference type="ARBA" id="ARBA00022741"/>
    </source>
</evidence>
<evidence type="ECO:0000313" key="12">
    <source>
        <dbReference type="Proteomes" id="UP000559860"/>
    </source>
</evidence>
<dbReference type="InterPro" id="IPR003495">
    <property type="entry name" value="CobW/HypB/UreG_nucleotide-bd"/>
</dbReference>
<keyword evidence="12" id="KW-1185">Reference proteome</keyword>
<dbReference type="RefSeq" id="WP_182985613.1">
    <property type="nucleotide sequence ID" value="NZ_JABEQD010000003.1"/>
</dbReference>
<dbReference type="InterPro" id="IPR004392">
    <property type="entry name" value="Hyd_mat_HypB"/>
</dbReference>
<keyword evidence="4" id="KW-0547">Nucleotide-binding</keyword>
<proteinExistence type="inferred from homology"/>
<feature type="domain" description="CobW/HypB/UreG nucleotide-binding" evidence="10">
    <location>
        <begin position="109"/>
        <end position="263"/>
    </location>
</feature>
<dbReference type="Gene3D" id="3.40.50.300">
    <property type="entry name" value="P-loop containing nucleotide triphosphate hydrolases"/>
    <property type="match status" value="1"/>
</dbReference>
<dbReference type="Proteomes" id="UP000559860">
    <property type="component" value="Unassembled WGS sequence"/>
</dbReference>
<protein>
    <recommendedName>
        <fullName evidence="8">Hydrogenase maturation factor HypB</fullName>
    </recommendedName>
</protein>
<comment type="similarity">
    <text evidence="1">Belongs to the SIMIBI class G3E GTPase family. HypB/HupM subfamily.</text>
</comment>
<feature type="region of interest" description="Disordered" evidence="9">
    <location>
        <begin position="18"/>
        <end position="50"/>
    </location>
</feature>
<evidence type="ECO:0000256" key="1">
    <source>
        <dbReference type="ARBA" id="ARBA00006211"/>
    </source>
</evidence>
<evidence type="ECO:0000259" key="10">
    <source>
        <dbReference type="Pfam" id="PF02492"/>
    </source>
</evidence>
<sequence>MCTTCGCAGDGATIDAAGGHGHDHGHSHSHSHDHAHGHGHDHDHHDHQHAEGLLDYGAGPARAHAPGLSQARMVEIERSILSKNDGFAAANRARLARDGVLALNLLAGPGAGKTTLLVETLRRIDGTMPAAVIEGDQQTSNDAERIRATGVPAVQVNTGKGCHLDAHMVGHAMEHLHLAAGGVLFVENVGNLVCPAAFDLGEHHRVTLLSVTEGEDKPLKYPDIFQDADLVLLTKTDLLPHLDVDMATLEANVARVAPTARVLRVSTRTGEGMAEWLDWLSARRRAWLDGLATEAEARAALLRAAE</sequence>
<comment type="caution">
    <text evidence="11">The sequence shown here is derived from an EMBL/GenBank/DDBJ whole genome shotgun (WGS) entry which is preliminary data.</text>
</comment>
<dbReference type="EMBL" id="JABEQD010000003">
    <property type="protein sequence ID" value="MBB2168009.1"/>
    <property type="molecule type" value="Genomic_DNA"/>
</dbReference>
<accession>A0A7W4IS13</accession>
<organism evidence="11 12">
    <name type="scientific">Gluconacetobacter aggeris</name>
    <dbReference type="NCBI Taxonomy" id="1286186"/>
    <lineage>
        <taxon>Bacteria</taxon>
        <taxon>Pseudomonadati</taxon>
        <taxon>Pseudomonadota</taxon>
        <taxon>Alphaproteobacteria</taxon>
        <taxon>Acetobacterales</taxon>
        <taxon>Acetobacteraceae</taxon>
        <taxon>Gluconacetobacter</taxon>
    </lineage>
</organism>
<dbReference type="Pfam" id="PF02492">
    <property type="entry name" value="cobW"/>
    <property type="match status" value="1"/>
</dbReference>
<keyword evidence="5" id="KW-0378">Hydrolase</keyword>
<keyword evidence="6" id="KW-0862">Zinc</keyword>
<gene>
    <name evidence="11" type="primary">hypB</name>
    <name evidence="11" type="ORF">HLH36_06495</name>
</gene>
<dbReference type="NCBIfam" id="TIGR00073">
    <property type="entry name" value="hypB"/>
    <property type="match status" value="1"/>
</dbReference>
<dbReference type="GO" id="GO:0003924">
    <property type="term" value="F:GTPase activity"/>
    <property type="evidence" value="ECO:0007669"/>
    <property type="project" value="InterPro"/>
</dbReference>
<name>A0A7W4IS13_9PROT</name>
<dbReference type="GO" id="GO:0051604">
    <property type="term" value="P:protein maturation"/>
    <property type="evidence" value="ECO:0007669"/>
    <property type="project" value="InterPro"/>
</dbReference>